<evidence type="ECO:0000256" key="1">
    <source>
        <dbReference type="SAM" id="MobiDB-lite"/>
    </source>
</evidence>
<feature type="region of interest" description="Disordered" evidence="1">
    <location>
        <begin position="191"/>
        <end position="222"/>
    </location>
</feature>
<evidence type="ECO:0000313" key="2">
    <source>
        <dbReference type="EMBL" id="KAH9288831.1"/>
    </source>
</evidence>
<sequence>EYMDDPGQMDTSPRIKAEYVADLTFTSDNVISQRTSSKERDKLCFNAAKSTTAQLESAESRSDCGTPKIIESNHPDEGLETGSDVKDGDWVCQKSENCGSEAQTATLELSKVGSNRKHNFRSANEPSIVCSQLSDADHGERRNNSCYEHNSMSLNEENMNNKVDLLQVKLTTSMTCGVLPSCVKGKQLDYKEEMSEGREISSGENIFEGQESDLSRPNGEPS</sequence>
<name>A0AA38BRE6_TAXCH</name>
<comment type="caution">
    <text evidence="2">The sequence shown here is derived from an EMBL/GenBank/DDBJ whole genome shotgun (WGS) entry which is preliminary data.</text>
</comment>
<reference evidence="2 3" key="1">
    <citation type="journal article" date="2021" name="Nat. Plants">
        <title>The Taxus genome provides insights into paclitaxel biosynthesis.</title>
        <authorList>
            <person name="Xiong X."/>
            <person name="Gou J."/>
            <person name="Liao Q."/>
            <person name="Li Y."/>
            <person name="Zhou Q."/>
            <person name="Bi G."/>
            <person name="Li C."/>
            <person name="Du R."/>
            <person name="Wang X."/>
            <person name="Sun T."/>
            <person name="Guo L."/>
            <person name="Liang H."/>
            <person name="Lu P."/>
            <person name="Wu Y."/>
            <person name="Zhang Z."/>
            <person name="Ro D.K."/>
            <person name="Shang Y."/>
            <person name="Huang S."/>
            <person name="Yan J."/>
        </authorList>
    </citation>
    <scope>NUCLEOTIDE SEQUENCE [LARGE SCALE GENOMIC DNA]</scope>
    <source>
        <strain evidence="2">Ta-2019</strain>
    </source>
</reference>
<organism evidence="2 3">
    <name type="scientific">Taxus chinensis</name>
    <name type="common">Chinese yew</name>
    <name type="synonym">Taxus wallichiana var. chinensis</name>
    <dbReference type="NCBI Taxonomy" id="29808"/>
    <lineage>
        <taxon>Eukaryota</taxon>
        <taxon>Viridiplantae</taxon>
        <taxon>Streptophyta</taxon>
        <taxon>Embryophyta</taxon>
        <taxon>Tracheophyta</taxon>
        <taxon>Spermatophyta</taxon>
        <taxon>Pinopsida</taxon>
        <taxon>Pinidae</taxon>
        <taxon>Conifers II</taxon>
        <taxon>Cupressales</taxon>
        <taxon>Taxaceae</taxon>
        <taxon>Taxus</taxon>
    </lineage>
</organism>
<feature type="compositionally biased region" description="Basic and acidic residues" evidence="1">
    <location>
        <begin position="71"/>
        <end position="85"/>
    </location>
</feature>
<dbReference type="EMBL" id="JAHRHJ020003813">
    <property type="protein sequence ID" value="KAH9288831.1"/>
    <property type="molecule type" value="Genomic_DNA"/>
</dbReference>
<feature type="non-terminal residue" evidence="2">
    <location>
        <position position="222"/>
    </location>
</feature>
<evidence type="ECO:0000313" key="3">
    <source>
        <dbReference type="Proteomes" id="UP000824469"/>
    </source>
</evidence>
<protein>
    <submittedName>
        <fullName evidence="2">Uncharacterized protein</fullName>
    </submittedName>
</protein>
<keyword evidence="3" id="KW-1185">Reference proteome</keyword>
<feature type="compositionally biased region" description="Basic and acidic residues" evidence="1">
    <location>
        <begin position="191"/>
        <end position="201"/>
    </location>
</feature>
<feature type="region of interest" description="Disordered" evidence="1">
    <location>
        <begin position="56"/>
        <end position="85"/>
    </location>
</feature>
<feature type="non-terminal residue" evidence="2">
    <location>
        <position position="1"/>
    </location>
</feature>
<proteinExistence type="predicted"/>
<dbReference type="AlphaFoldDB" id="A0AA38BRE6"/>
<gene>
    <name evidence="2" type="ORF">KI387_032948</name>
</gene>
<accession>A0AA38BRE6</accession>
<dbReference type="Proteomes" id="UP000824469">
    <property type="component" value="Unassembled WGS sequence"/>
</dbReference>